<name>A0AAD9FQI4_PAPLA</name>
<keyword evidence="3" id="KW-1185">Reference proteome</keyword>
<dbReference type="SUPFAM" id="SSF52317">
    <property type="entry name" value="Class I glutamine amidotransferase-like"/>
    <property type="match status" value="1"/>
</dbReference>
<protein>
    <submittedName>
        <fullName evidence="2">Class I glutamine amidotransferase-like protein</fullName>
    </submittedName>
</protein>
<dbReference type="AlphaFoldDB" id="A0AAD9FQI4"/>
<reference evidence="2" key="1">
    <citation type="submission" date="2023-02" db="EMBL/GenBank/DDBJ databases">
        <title>Identification and recombinant expression of a fungal hydrolase from Papiliotrema laurentii that hydrolyzes apple cutin and clears colloidal polyester polyurethane.</title>
        <authorList>
            <consortium name="DOE Joint Genome Institute"/>
            <person name="Roman V.A."/>
            <person name="Bojanowski C."/>
            <person name="Crable B.R."/>
            <person name="Wagner D.N."/>
            <person name="Hung C.S."/>
            <person name="Nadeau L.J."/>
            <person name="Schratz L."/>
            <person name="Haridas S."/>
            <person name="Pangilinan J."/>
            <person name="Lipzen A."/>
            <person name="Na H."/>
            <person name="Yan M."/>
            <person name="Ng V."/>
            <person name="Grigoriev I.V."/>
            <person name="Spatafora J.W."/>
            <person name="Barlow D."/>
            <person name="Biffinger J."/>
            <person name="Kelley-Loughnane N."/>
            <person name="Varaljay V.A."/>
            <person name="Crookes-Goodson W.J."/>
        </authorList>
    </citation>
    <scope>NUCLEOTIDE SEQUENCE</scope>
    <source>
        <strain evidence="2">5307AH</strain>
    </source>
</reference>
<dbReference type="PROSITE" id="PS51273">
    <property type="entry name" value="GATASE_TYPE_1"/>
    <property type="match status" value="1"/>
</dbReference>
<sequence>AIYREWLHSSLQSYPDKEVAKNVDLVVDGYDVVDKQVYPSWKSLLAEAEDGYSVVMLTGSRHSAYDTSLPFIPTLTNFVRSVATSAETQHIKVVGICFGHQLISIAMGGECKAGEAGWEIGVYGNEVTEAGKYWWTGHWPDKEDPDRVYIQQMHRDHVPTLPPDFQILSRSNKYPIHSMVKTHPTCTPANPRAQIFSVQGHPEYTPDIVRLMVDIRSEQGIFDKKTTAEARRRLVGKDGSGGEGYGRVGWAIWRVLLQDTP</sequence>
<keyword evidence="2" id="KW-0315">Glutamine amidotransferase</keyword>
<evidence type="ECO:0000313" key="3">
    <source>
        <dbReference type="Proteomes" id="UP001182556"/>
    </source>
</evidence>
<proteinExistence type="predicted"/>
<dbReference type="GO" id="GO:0005634">
    <property type="term" value="C:nucleus"/>
    <property type="evidence" value="ECO:0007669"/>
    <property type="project" value="TreeGrafter"/>
</dbReference>
<dbReference type="InterPro" id="IPR029062">
    <property type="entry name" value="Class_I_gatase-like"/>
</dbReference>
<dbReference type="GO" id="GO:0005829">
    <property type="term" value="C:cytosol"/>
    <property type="evidence" value="ECO:0007669"/>
    <property type="project" value="TreeGrafter"/>
</dbReference>
<dbReference type="CDD" id="cd01741">
    <property type="entry name" value="GATase1_1"/>
    <property type="match status" value="1"/>
</dbReference>
<gene>
    <name evidence="2" type="ORF">DB88DRAFT_429954</name>
</gene>
<feature type="non-terminal residue" evidence="2">
    <location>
        <position position="1"/>
    </location>
</feature>
<comment type="caution">
    <text evidence="2">The sequence shown here is derived from an EMBL/GenBank/DDBJ whole genome shotgun (WGS) entry which is preliminary data.</text>
</comment>
<evidence type="ECO:0000313" key="2">
    <source>
        <dbReference type="EMBL" id="KAK1923202.1"/>
    </source>
</evidence>
<dbReference type="PANTHER" id="PTHR42695">
    <property type="entry name" value="GLUTAMINE AMIDOTRANSFERASE YLR126C-RELATED"/>
    <property type="match status" value="1"/>
</dbReference>
<dbReference type="Proteomes" id="UP001182556">
    <property type="component" value="Unassembled WGS sequence"/>
</dbReference>
<dbReference type="PANTHER" id="PTHR42695:SF5">
    <property type="entry name" value="GLUTAMINE AMIDOTRANSFERASE YLR126C-RELATED"/>
    <property type="match status" value="1"/>
</dbReference>
<dbReference type="InterPro" id="IPR044992">
    <property type="entry name" value="ChyE-like"/>
</dbReference>
<dbReference type="InterPro" id="IPR017926">
    <property type="entry name" value="GATASE"/>
</dbReference>
<evidence type="ECO:0000259" key="1">
    <source>
        <dbReference type="Pfam" id="PF00117"/>
    </source>
</evidence>
<organism evidence="2 3">
    <name type="scientific">Papiliotrema laurentii</name>
    <name type="common">Cryptococcus laurentii</name>
    <dbReference type="NCBI Taxonomy" id="5418"/>
    <lineage>
        <taxon>Eukaryota</taxon>
        <taxon>Fungi</taxon>
        <taxon>Dikarya</taxon>
        <taxon>Basidiomycota</taxon>
        <taxon>Agaricomycotina</taxon>
        <taxon>Tremellomycetes</taxon>
        <taxon>Tremellales</taxon>
        <taxon>Rhynchogastremaceae</taxon>
        <taxon>Papiliotrema</taxon>
    </lineage>
</organism>
<dbReference type="Gene3D" id="3.40.50.880">
    <property type="match status" value="1"/>
</dbReference>
<feature type="domain" description="Glutamine amidotransferase" evidence="1">
    <location>
        <begin position="83"/>
        <end position="206"/>
    </location>
</feature>
<accession>A0AAD9FQI4</accession>
<dbReference type="Pfam" id="PF00117">
    <property type="entry name" value="GATase"/>
    <property type="match status" value="1"/>
</dbReference>
<feature type="non-terminal residue" evidence="2">
    <location>
        <position position="261"/>
    </location>
</feature>
<dbReference type="EMBL" id="JAODAN010000007">
    <property type="protein sequence ID" value="KAK1923202.1"/>
    <property type="molecule type" value="Genomic_DNA"/>
</dbReference>